<evidence type="ECO:0000313" key="3">
    <source>
        <dbReference type="EMBL" id="RIE01704.1"/>
    </source>
</evidence>
<evidence type="ECO:0000259" key="2">
    <source>
        <dbReference type="PROSITE" id="PS50937"/>
    </source>
</evidence>
<organism evidence="3 4">
    <name type="scientific">Cohnella faecalis</name>
    <dbReference type="NCBI Taxonomy" id="2315694"/>
    <lineage>
        <taxon>Bacteria</taxon>
        <taxon>Bacillati</taxon>
        <taxon>Bacillota</taxon>
        <taxon>Bacilli</taxon>
        <taxon>Bacillales</taxon>
        <taxon>Paenibacillaceae</taxon>
        <taxon>Cohnella</taxon>
    </lineage>
</organism>
<comment type="caution">
    <text evidence="3">The sequence shown here is derived from an EMBL/GenBank/DDBJ whole genome shotgun (WGS) entry which is preliminary data.</text>
</comment>
<dbReference type="PANTHER" id="PTHR30204">
    <property type="entry name" value="REDOX-CYCLING DRUG-SENSING TRANSCRIPTIONAL ACTIVATOR SOXR"/>
    <property type="match status" value="1"/>
</dbReference>
<gene>
    <name evidence="3" type="ORF">D3H35_12895</name>
</gene>
<protein>
    <submittedName>
        <fullName evidence="3">MerR family transcriptional regulator</fullName>
    </submittedName>
</protein>
<dbReference type="CDD" id="cd04788">
    <property type="entry name" value="HTH_NolA-AlbR"/>
    <property type="match status" value="1"/>
</dbReference>
<accession>A0A398CRZ0</accession>
<dbReference type="InterPro" id="IPR047057">
    <property type="entry name" value="MerR_fam"/>
</dbReference>
<dbReference type="AlphaFoldDB" id="A0A398CRZ0"/>
<dbReference type="SUPFAM" id="SSF46955">
    <property type="entry name" value="Putative DNA-binding domain"/>
    <property type="match status" value="1"/>
</dbReference>
<dbReference type="Gene3D" id="1.10.1660.10">
    <property type="match status" value="1"/>
</dbReference>
<dbReference type="EMBL" id="QXJM01000039">
    <property type="protein sequence ID" value="RIE01704.1"/>
    <property type="molecule type" value="Genomic_DNA"/>
</dbReference>
<name>A0A398CRZ0_9BACL</name>
<dbReference type="PROSITE" id="PS50937">
    <property type="entry name" value="HTH_MERR_2"/>
    <property type="match status" value="1"/>
</dbReference>
<reference evidence="3 4" key="1">
    <citation type="submission" date="2018-09" db="EMBL/GenBank/DDBJ databases">
        <title>Cohnella cavernae sp. nov., isolated from a karst cave.</title>
        <authorList>
            <person name="Zhu H."/>
        </authorList>
    </citation>
    <scope>NUCLEOTIDE SEQUENCE [LARGE SCALE GENOMIC DNA]</scope>
    <source>
        <strain evidence="3 4">K2E09-144</strain>
    </source>
</reference>
<dbReference type="RefSeq" id="WP_119149766.1">
    <property type="nucleotide sequence ID" value="NZ_JBHSOV010000032.1"/>
</dbReference>
<dbReference type="Pfam" id="PF13411">
    <property type="entry name" value="MerR_1"/>
    <property type="match status" value="1"/>
</dbReference>
<feature type="domain" description="HTH merR-type" evidence="2">
    <location>
        <begin position="4"/>
        <end position="73"/>
    </location>
</feature>
<dbReference type="PANTHER" id="PTHR30204:SF90">
    <property type="entry name" value="HTH-TYPE TRANSCRIPTIONAL ACTIVATOR MTA"/>
    <property type="match status" value="1"/>
</dbReference>
<dbReference type="InterPro" id="IPR009061">
    <property type="entry name" value="DNA-bd_dom_put_sf"/>
</dbReference>
<proteinExistence type="predicted"/>
<dbReference type="GO" id="GO:0003700">
    <property type="term" value="F:DNA-binding transcription factor activity"/>
    <property type="evidence" value="ECO:0007669"/>
    <property type="project" value="InterPro"/>
</dbReference>
<dbReference type="SMART" id="SM00422">
    <property type="entry name" value="HTH_MERR"/>
    <property type="match status" value="1"/>
</dbReference>
<dbReference type="OrthoDB" id="1894615at2"/>
<dbReference type="Proteomes" id="UP000266340">
    <property type="component" value="Unassembled WGS sequence"/>
</dbReference>
<evidence type="ECO:0000256" key="1">
    <source>
        <dbReference type="ARBA" id="ARBA00023125"/>
    </source>
</evidence>
<keyword evidence="1" id="KW-0238">DNA-binding</keyword>
<keyword evidence="4" id="KW-1185">Reference proteome</keyword>
<sequence>MKRHWKIGDLAKLTGLTVRTLRYYDQIGLFSPSGQTESGHRLYSELDLSRLHQILSLKELGLSLEEVKAALTGGQISPLEIVNLQIGRIKEQIKLQQKLLEQLGHVSKLLQGKAQLTIEDFTSLLQAMKMRFEKPVVERQTSWERHLDLLGDFLAVESGTPKPNKEENQ</sequence>
<dbReference type="PROSITE" id="PS00552">
    <property type="entry name" value="HTH_MERR_1"/>
    <property type="match status" value="1"/>
</dbReference>
<dbReference type="GO" id="GO:0003677">
    <property type="term" value="F:DNA binding"/>
    <property type="evidence" value="ECO:0007669"/>
    <property type="project" value="UniProtKB-KW"/>
</dbReference>
<evidence type="ECO:0000313" key="4">
    <source>
        <dbReference type="Proteomes" id="UP000266340"/>
    </source>
</evidence>
<dbReference type="InterPro" id="IPR000551">
    <property type="entry name" value="MerR-type_HTH_dom"/>
</dbReference>
<dbReference type="PRINTS" id="PR00040">
    <property type="entry name" value="HTHMERR"/>
</dbReference>